<accession>A0AAV6RIN2</accession>
<feature type="compositionally biased region" description="Basic and acidic residues" evidence="1">
    <location>
        <begin position="23"/>
        <end position="42"/>
    </location>
</feature>
<organism evidence="2 3">
    <name type="scientific">Solea senegalensis</name>
    <name type="common">Senegalese sole</name>
    <dbReference type="NCBI Taxonomy" id="28829"/>
    <lineage>
        <taxon>Eukaryota</taxon>
        <taxon>Metazoa</taxon>
        <taxon>Chordata</taxon>
        <taxon>Craniata</taxon>
        <taxon>Vertebrata</taxon>
        <taxon>Euteleostomi</taxon>
        <taxon>Actinopterygii</taxon>
        <taxon>Neopterygii</taxon>
        <taxon>Teleostei</taxon>
        <taxon>Neoteleostei</taxon>
        <taxon>Acanthomorphata</taxon>
        <taxon>Carangaria</taxon>
        <taxon>Pleuronectiformes</taxon>
        <taxon>Pleuronectoidei</taxon>
        <taxon>Soleidae</taxon>
        <taxon>Solea</taxon>
    </lineage>
</organism>
<comment type="caution">
    <text evidence="2">The sequence shown here is derived from an EMBL/GenBank/DDBJ whole genome shotgun (WGS) entry which is preliminary data.</text>
</comment>
<name>A0AAV6RIN2_SOLSE</name>
<feature type="region of interest" description="Disordered" evidence="1">
    <location>
        <begin position="22"/>
        <end position="51"/>
    </location>
</feature>
<keyword evidence="3" id="KW-1185">Reference proteome</keyword>
<gene>
    <name evidence="2" type="ORF">JOB18_029374</name>
</gene>
<evidence type="ECO:0000313" key="3">
    <source>
        <dbReference type="Proteomes" id="UP000693946"/>
    </source>
</evidence>
<dbReference type="AlphaFoldDB" id="A0AAV6RIN2"/>
<dbReference type="Proteomes" id="UP000693946">
    <property type="component" value="Linkage Group LG19"/>
</dbReference>
<proteinExistence type="predicted"/>
<sequence length="103" mass="11720">MDLTDYGTHRLPDCAPLSSFLEVRTKEKRGDRKKGPGSECRDGPPTSPPLVGVVWTQTGGLVLLRFQSFKSSGQEILENERIHMEILRRNRKLELELTELEVE</sequence>
<protein>
    <submittedName>
        <fullName evidence="2">Uncharacterized protein</fullName>
    </submittedName>
</protein>
<evidence type="ECO:0000313" key="2">
    <source>
        <dbReference type="EMBL" id="KAG7505346.1"/>
    </source>
</evidence>
<evidence type="ECO:0000256" key="1">
    <source>
        <dbReference type="SAM" id="MobiDB-lite"/>
    </source>
</evidence>
<dbReference type="EMBL" id="JAGKHQ010000011">
    <property type="protein sequence ID" value="KAG7505346.1"/>
    <property type="molecule type" value="Genomic_DNA"/>
</dbReference>
<reference evidence="2 3" key="1">
    <citation type="journal article" date="2021" name="Sci. Rep.">
        <title>Chromosome anchoring in Senegalese sole (Solea senegalensis) reveals sex-associated markers and genome rearrangements in flatfish.</title>
        <authorList>
            <person name="Guerrero-Cozar I."/>
            <person name="Gomez-Garrido J."/>
            <person name="Berbel C."/>
            <person name="Martinez-Blanch J.F."/>
            <person name="Alioto T."/>
            <person name="Claros M.G."/>
            <person name="Gagnaire P.A."/>
            <person name="Manchado M."/>
        </authorList>
    </citation>
    <scope>NUCLEOTIDE SEQUENCE [LARGE SCALE GENOMIC DNA]</scope>
    <source>
        <strain evidence="2">Sse05_10M</strain>
    </source>
</reference>